<gene>
    <name evidence="1" type="ORF">L1987_44030</name>
</gene>
<reference evidence="1 2" key="2">
    <citation type="journal article" date="2022" name="Mol. Ecol. Resour.">
        <title>The genomes of chicory, endive, great burdock and yacon provide insights into Asteraceae paleo-polyploidization history and plant inulin production.</title>
        <authorList>
            <person name="Fan W."/>
            <person name="Wang S."/>
            <person name="Wang H."/>
            <person name="Wang A."/>
            <person name="Jiang F."/>
            <person name="Liu H."/>
            <person name="Zhao H."/>
            <person name="Xu D."/>
            <person name="Zhang Y."/>
        </authorList>
    </citation>
    <scope>NUCLEOTIDE SEQUENCE [LARGE SCALE GENOMIC DNA]</scope>
    <source>
        <strain evidence="2">cv. Yunnan</strain>
        <tissue evidence="1">Leaves</tissue>
    </source>
</reference>
<evidence type="ECO:0000313" key="2">
    <source>
        <dbReference type="Proteomes" id="UP001056120"/>
    </source>
</evidence>
<sequence>MCLNPLLFVFIVRFISSVKGDLPAPYHPIDDIAVNCGSIGNTSALDGREWTGDVGTKFSLSRKQAGGSISSRAVHTSLSGDPIPYLTARASRSPFFYTFKLHPGPKFIRLHFNPASYIGFETSTDFFTVQAGPYKLLHNFSASITARVLGVISFSKEFCVSVEENRELTITISPSNSNAYAFVNGIEIISMPSGLYYTPEGEPGADVVNPHRYKFYIDNNTALETVHRLNIGGSSVSPIEDTGMFRQWSKDSDYLLEKNKKFQVYHATSMIKYTKIPTISAPLKVYQTSWSTRSSYIKKTASFTWKLPVDLGFRYLVRLHFCQHEPEKRTNNGHKEFGIMVNNQIMETNADVANWGGGYGVAVYKDYVTMMRGDKTNSKSDLSIVIFSKSGLIEGKLNGLEVFKLSNPDDSLAAVDPGLEEDQRSLAIWARQSIREGKLDQIIDPCLRGEISPHCLKVLINLAEKCLENQPKRRPSMASIISGLEFALEQQENTDWSIPEEPVYPGTLSFSNSPISEQSTSSASKKSLKLKKLKSWRWDSLWNGVKAAKMDSFVSISSSKTYEDCCRRFLLSEIHSATNDFDDNLIVGTGDFSTVYKAYIDYGSRLVAMKRFKKLMIDNWSKKPDFVSDFCKEIEMLSQLRNPNLVPLIGYYYHKCEIILVYEYMVNGSLRDHLYSSQKDNPLTWKQRLQICIDAAQGLDFLQTGGVQTILHHNVNPGNILLDDKWVGKVSDYGITKAGPLYAVTDNLTGVLGNCLGYLDPECMFSNGIKPTEKSDVYSFGLVLVEVLCGRKLEDQTVHRDQVFLKSWAKSNIAKGTVHKIIDPSLKGKIAPECLKEFMKIAERCLADRSTDRPSMSEVVKSLKCAAQHQEAAKPNLIK</sequence>
<dbReference type="EMBL" id="CM042031">
    <property type="protein sequence ID" value="KAI3784922.1"/>
    <property type="molecule type" value="Genomic_DNA"/>
</dbReference>
<evidence type="ECO:0000313" key="1">
    <source>
        <dbReference type="EMBL" id="KAI3784922.1"/>
    </source>
</evidence>
<protein>
    <submittedName>
        <fullName evidence="1">Uncharacterized protein</fullName>
    </submittedName>
</protein>
<comment type="caution">
    <text evidence="1">The sequence shown here is derived from an EMBL/GenBank/DDBJ whole genome shotgun (WGS) entry which is preliminary data.</text>
</comment>
<proteinExistence type="predicted"/>
<organism evidence="1 2">
    <name type="scientific">Smallanthus sonchifolius</name>
    <dbReference type="NCBI Taxonomy" id="185202"/>
    <lineage>
        <taxon>Eukaryota</taxon>
        <taxon>Viridiplantae</taxon>
        <taxon>Streptophyta</taxon>
        <taxon>Embryophyta</taxon>
        <taxon>Tracheophyta</taxon>
        <taxon>Spermatophyta</taxon>
        <taxon>Magnoliopsida</taxon>
        <taxon>eudicotyledons</taxon>
        <taxon>Gunneridae</taxon>
        <taxon>Pentapetalae</taxon>
        <taxon>asterids</taxon>
        <taxon>campanulids</taxon>
        <taxon>Asterales</taxon>
        <taxon>Asteraceae</taxon>
        <taxon>Asteroideae</taxon>
        <taxon>Heliantheae alliance</taxon>
        <taxon>Millerieae</taxon>
        <taxon>Smallanthus</taxon>
    </lineage>
</organism>
<keyword evidence="2" id="KW-1185">Reference proteome</keyword>
<accession>A0ACB9GNE6</accession>
<name>A0ACB9GNE6_9ASTR</name>
<dbReference type="Proteomes" id="UP001056120">
    <property type="component" value="Linkage Group LG14"/>
</dbReference>
<reference evidence="2" key="1">
    <citation type="journal article" date="2022" name="Mol. Ecol. Resour.">
        <title>The genomes of chicory, endive, great burdock and yacon provide insights into Asteraceae palaeo-polyploidization history and plant inulin production.</title>
        <authorList>
            <person name="Fan W."/>
            <person name="Wang S."/>
            <person name="Wang H."/>
            <person name="Wang A."/>
            <person name="Jiang F."/>
            <person name="Liu H."/>
            <person name="Zhao H."/>
            <person name="Xu D."/>
            <person name="Zhang Y."/>
        </authorList>
    </citation>
    <scope>NUCLEOTIDE SEQUENCE [LARGE SCALE GENOMIC DNA]</scope>
    <source>
        <strain evidence="2">cv. Yunnan</strain>
    </source>
</reference>